<evidence type="ECO:0000313" key="2">
    <source>
        <dbReference type="Proteomes" id="UP000219020"/>
    </source>
</evidence>
<dbReference type="AlphaFoldDB" id="A0A2A5T6K3"/>
<name>A0A2A5T6K3_9GAMM</name>
<gene>
    <name evidence="1" type="ORF">BTN49_0753</name>
</gene>
<dbReference type="Proteomes" id="UP000219020">
    <property type="component" value="Unassembled WGS sequence"/>
</dbReference>
<proteinExistence type="predicted"/>
<evidence type="ECO:0000313" key="1">
    <source>
        <dbReference type="EMBL" id="PCS23784.1"/>
    </source>
</evidence>
<keyword evidence="2" id="KW-1185">Reference proteome</keyword>
<sequence length="37" mass="4505">MDVMMSYTKRISYVTSDLHDRLLIKLSHLDIRLLWLK</sequence>
<accession>A0A2A5T6K3</accession>
<comment type="caution">
    <text evidence="1">The sequence shown here is derived from an EMBL/GenBank/DDBJ whole genome shotgun (WGS) entry which is preliminary data.</text>
</comment>
<dbReference type="EMBL" id="NBYY01000009">
    <property type="protein sequence ID" value="PCS23784.1"/>
    <property type="molecule type" value="Genomic_DNA"/>
</dbReference>
<reference evidence="2" key="1">
    <citation type="submission" date="2017-04" db="EMBL/GenBank/DDBJ databases">
        <title>Genome evolution of the luminous symbionts of deep sea anglerfish.</title>
        <authorList>
            <person name="Hendry T.A."/>
        </authorList>
    </citation>
    <scope>NUCLEOTIDE SEQUENCE [LARGE SCALE GENOMIC DNA]</scope>
</reference>
<organism evidence="1 2">
    <name type="scientific">Candidatus Enterovibrio escicola</name>
    <dbReference type="NCBI Taxonomy" id="1927127"/>
    <lineage>
        <taxon>Bacteria</taxon>
        <taxon>Pseudomonadati</taxon>
        <taxon>Pseudomonadota</taxon>
        <taxon>Gammaproteobacteria</taxon>
        <taxon>Vibrionales</taxon>
        <taxon>Vibrionaceae</taxon>
        <taxon>Enterovibrio</taxon>
    </lineage>
</organism>
<protein>
    <submittedName>
        <fullName evidence="1">Uncharacterized protein</fullName>
    </submittedName>
</protein>